<evidence type="ECO:0000256" key="1">
    <source>
        <dbReference type="ARBA" id="ARBA00023002"/>
    </source>
</evidence>
<dbReference type="PROSITE" id="PS00687">
    <property type="entry name" value="ALDEHYDE_DEHYDR_GLU"/>
    <property type="match status" value="1"/>
</dbReference>
<comment type="caution">
    <text evidence="5">The sequence shown here is derived from an EMBL/GenBank/DDBJ whole genome shotgun (WGS) entry which is preliminary data.</text>
</comment>
<evidence type="ECO:0000313" key="5">
    <source>
        <dbReference type="EMBL" id="CCI39627.1"/>
    </source>
</evidence>
<keyword evidence="1 3" id="KW-0560">Oxidoreductase</keyword>
<dbReference type="SUPFAM" id="SSF53720">
    <property type="entry name" value="ALDH-like"/>
    <property type="match status" value="1"/>
</dbReference>
<evidence type="ECO:0000259" key="4">
    <source>
        <dbReference type="Pfam" id="PF00171"/>
    </source>
</evidence>
<comment type="similarity">
    <text evidence="3">Belongs to the aldehyde dehydrogenase family.</text>
</comment>
<dbReference type="EMBL" id="CAIX01000002">
    <property type="protein sequence ID" value="CCI39627.1"/>
    <property type="molecule type" value="Genomic_DNA"/>
</dbReference>
<dbReference type="PANTHER" id="PTHR11699">
    <property type="entry name" value="ALDEHYDE DEHYDROGENASE-RELATED"/>
    <property type="match status" value="1"/>
</dbReference>
<dbReference type="STRING" id="65357.A0A024FYY2"/>
<evidence type="ECO:0000256" key="2">
    <source>
        <dbReference type="PROSITE-ProRule" id="PRU10007"/>
    </source>
</evidence>
<dbReference type="InterPro" id="IPR016162">
    <property type="entry name" value="Ald_DH_N"/>
</dbReference>
<dbReference type="Pfam" id="PF00171">
    <property type="entry name" value="Aldedh"/>
    <property type="match status" value="2"/>
</dbReference>
<dbReference type="InterPro" id="IPR029510">
    <property type="entry name" value="Ald_DH_CS_GLU"/>
</dbReference>
<feature type="domain" description="Aldehyde dehydrogenase" evidence="4">
    <location>
        <begin position="22"/>
        <end position="166"/>
    </location>
</feature>
<feature type="domain" description="Aldehyde dehydrogenase" evidence="4">
    <location>
        <begin position="181"/>
        <end position="489"/>
    </location>
</feature>
<dbReference type="GO" id="GO:0016620">
    <property type="term" value="F:oxidoreductase activity, acting on the aldehyde or oxo group of donors, NAD or NADP as acceptor"/>
    <property type="evidence" value="ECO:0007669"/>
    <property type="project" value="InterPro"/>
</dbReference>
<dbReference type="InterPro" id="IPR015590">
    <property type="entry name" value="Aldehyde_DH_dom"/>
</dbReference>
<dbReference type="FunFam" id="3.40.309.10:FF:000009">
    <property type="entry name" value="Aldehyde dehydrogenase A"/>
    <property type="match status" value="1"/>
</dbReference>
<evidence type="ECO:0000313" key="6">
    <source>
        <dbReference type="Proteomes" id="UP000053237"/>
    </source>
</evidence>
<feature type="active site" evidence="2">
    <location>
        <position position="264"/>
    </location>
</feature>
<dbReference type="OrthoDB" id="310895at2759"/>
<name>A0A024FYY2_9STRA</name>
<keyword evidence="6" id="KW-1185">Reference proteome</keyword>
<reference evidence="5 6" key="1">
    <citation type="submission" date="2012-05" db="EMBL/GenBank/DDBJ databases">
        <title>Recombination and specialization in a pathogen metapopulation.</title>
        <authorList>
            <person name="Gardiner A."/>
            <person name="Kemen E."/>
            <person name="Schultz-Larsen T."/>
            <person name="MacLean D."/>
            <person name="Van Oosterhout C."/>
            <person name="Jones J.D.G."/>
        </authorList>
    </citation>
    <scope>NUCLEOTIDE SEQUENCE [LARGE SCALE GENOMIC DNA]</scope>
    <source>
        <strain evidence="5 6">Ac Nc2</strain>
    </source>
</reference>
<protein>
    <recommendedName>
        <fullName evidence="4">Aldehyde dehydrogenase domain-containing protein</fullName>
    </recommendedName>
</protein>
<dbReference type="InterPro" id="IPR016161">
    <property type="entry name" value="Ald_DH/histidinol_DH"/>
</dbReference>
<dbReference type="InterPro" id="IPR016163">
    <property type="entry name" value="Ald_DH_C"/>
</dbReference>
<dbReference type="InParanoid" id="A0A024FYY2"/>
<dbReference type="AlphaFoldDB" id="A0A024FYY2"/>
<organism evidence="5 6">
    <name type="scientific">Albugo candida</name>
    <dbReference type="NCBI Taxonomy" id="65357"/>
    <lineage>
        <taxon>Eukaryota</taxon>
        <taxon>Sar</taxon>
        <taxon>Stramenopiles</taxon>
        <taxon>Oomycota</taxon>
        <taxon>Peronosporomycetes</taxon>
        <taxon>Albuginales</taxon>
        <taxon>Albuginaceae</taxon>
        <taxon>Albugo</taxon>
    </lineage>
</organism>
<dbReference type="Proteomes" id="UP000053237">
    <property type="component" value="Unassembled WGS sequence"/>
</dbReference>
<proteinExistence type="inferred from homology"/>
<dbReference type="Gene3D" id="3.40.309.10">
    <property type="entry name" value="Aldehyde Dehydrogenase, Chain A, domain 2"/>
    <property type="match status" value="1"/>
</dbReference>
<gene>
    <name evidence="5" type="ORF">BN9_004100</name>
</gene>
<sequence length="494" mass="54917">MKAKPLHRHITKVLSPSKDVLLDNPYTGEILARIPYLSRNEALHKIDKAIKAQRDWKRVSLQKRQYLCLEWIKTLDKNKDKIASEITQQMGKPIQQSYNEICGVMKRTKMMVYLSDQALGTDTFPEESGIFRRITHDPIGVVYVIAPWNYPLLTVTNSIIPAILAGMWTSAMENMYKMRCTITGNTIILKHSPRTPLCGDQFVWTLEEAGFPNHIIQHAFTDHDVAADIIIHPEIASVIFTGSVEGGHAVQKLNPGKFMDMTLELGGNDAGYVASDADVIRAVESLTDGVCYNAGQSCCGIERIYVHSNHYQRFLEEAKGSFENYNLDDPLYTSCTLGPMSLATAPQSLQEKVEDALTKGAALISGGGPKTDLKGKGRFFSPTCLASCNNTMKIMCEESFGPIVGVEEVFSDEEAIQKINDSKYGLTSSIFTASKERALKFGEDLSCGTVYMNRCDTVDPLLPWSGQKDSGKGISLSKYGFTRFTRLKAWNFSL</sequence>
<dbReference type="Gene3D" id="3.40.605.10">
    <property type="entry name" value="Aldehyde Dehydrogenase, Chain A, domain 1"/>
    <property type="match status" value="1"/>
</dbReference>
<accession>A0A024FYY2</accession>
<evidence type="ECO:0000256" key="3">
    <source>
        <dbReference type="RuleBase" id="RU003345"/>
    </source>
</evidence>